<name>A0ABY5AI92_9ACTO</name>
<dbReference type="Gene3D" id="2.30.40.10">
    <property type="entry name" value="Urease, subunit C, domain 1"/>
    <property type="match status" value="1"/>
</dbReference>
<dbReference type="InterPro" id="IPR051781">
    <property type="entry name" value="Metallo-dep_Hydrolase"/>
</dbReference>
<organism evidence="2 3">
    <name type="scientific">Arcanobacterium pinnipediorum</name>
    <dbReference type="NCBI Taxonomy" id="1503041"/>
    <lineage>
        <taxon>Bacteria</taxon>
        <taxon>Bacillati</taxon>
        <taxon>Actinomycetota</taxon>
        <taxon>Actinomycetes</taxon>
        <taxon>Actinomycetales</taxon>
        <taxon>Actinomycetaceae</taxon>
        <taxon>Arcanobacterium</taxon>
    </lineage>
</organism>
<feature type="domain" description="Amidohydrolase-related" evidence="1">
    <location>
        <begin position="40"/>
        <end position="350"/>
    </location>
</feature>
<evidence type="ECO:0000313" key="2">
    <source>
        <dbReference type="EMBL" id="USR79925.1"/>
    </source>
</evidence>
<dbReference type="PANTHER" id="PTHR43135">
    <property type="entry name" value="ALPHA-D-RIBOSE 1-METHYLPHOSPHONATE 5-TRIPHOSPHATE DIPHOSPHATASE"/>
    <property type="match status" value="1"/>
</dbReference>
<dbReference type="Gene3D" id="3.20.20.140">
    <property type="entry name" value="Metal-dependent hydrolases"/>
    <property type="match status" value="1"/>
</dbReference>
<dbReference type="InterPro" id="IPR011059">
    <property type="entry name" value="Metal-dep_hydrolase_composite"/>
</dbReference>
<gene>
    <name evidence="2" type="ORF">NG665_02795</name>
</gene>
<dbReference type="PANTHER" id="PTHR43135:SF4">
    <property type="entry name" value="AMIDOHYDROLASE-RELATED DOMAIN-CONTAINING PROTEIN"/>
    <property type="match status" value="1"/>
</dbReference>
<dbReference type="EMBL" id="CP099547">
    <property type="protein sequence ID" value="USR79925.1"/>
    <property type="molecule type" value="Genomic_DNA"/>
</dbReference>
<dbReference type="InterPro" id="IPR006680">
    <property type="entry name" value="Amidohydro-rel"/>
</dbReference>
<dbReference type="SUPFAM" id="SSF51556">
    <property type="entry name" value="Metallo-dependent hydrolases"/>
    <property type="match status" value="1"/>
</dbReference>
<evidence type="ECO:0000313" key="3">
    <source>
        <dbReference type="Proteomes" id="UP001056109"/>
    </source>
</evidence>
<sequence length="361" mass="40466">MANYRLSGTLRGTQRHEVWIVDGVISYRSPQGRVIDMRGYVYPGLLDAHTHPGLNRDGNLLPRQEVRRRLEALRSWGVTAVRDSGGQQNPSNDRADGLPRIIHCGQHISRPRRYTRHLAVEVEPEDLVAQAVIEYEKSDGWIKIVGDWIDREAGDNLPVWPRQALVEAVAAVHERGGKVTVHSFCTETIDDLLEARVDGIEHGTGMTAEHLQEAAHRGILITPTVHQIRRFPEFARAGARFPKYVQRMLGMDARRREHLELMIESGVAMLMGTDTAENVTEVAMPHELIDAVEDGFSPKFAMANASYEGRRRLGFPTWEEGAPADFVIYDSDPEVDITHTLHPASVFIDGIRFPGCATNSF</sequence>
<evidence type="ECO:0000259" key="1">
    <source>
        <dbReference type="Pfam" id="PF01979"/>
    </source>
</evidence>
<dbReference type="SUPFAM" id="SSF51338">
    <property type="entry name" value="Composite domain of metallo-dependent hydrolases"/>
    <property type="match status" value="1"/>
</dbReference>
<protein>
    <submittedName>
        <fullName evidence="2">Amidohydrolase family protein</fullName>
    </submittedName>
</protein>
<keyword evidence="3" id="KW-1185">Reference proteome</keyword>
<reference evidence="2" key="1">
    <citation type="submission" date="2022-06" db="EMBL/GenBank/DDBJ databases">
        <title>Complete Genome Sequence of Arcanobacterium pinnipediorum strain DSM 28752 isolated from a harbour seal.</title>
        <authorList>
            <person name="Borowiak M."/>
            <person name="Kreitlow A."/>
            <person name="Alssahen M."/>
            <person name="Malorny B."/>
            <person name="Laemmler C."/>
            <person name="Prenger-Berninghoff E."/>
            <person name="Siebert U."/>
            <person name="Ploetz M."/>
            <person name="Abdulmawjood A."/>
        </authorList>
    </citation>
    <scope>NUCLEOTIDE SEQUENCE</scope>
    <source>
        <strain evidence="2">DSM 28752</strain>
    </source>
</reference>
<dbReference type="Proteomes" id="UP001056109">
    <property type="component" value="Chromosome"/>
</dbReference>
<dbReference type="Pfam" id="PF01979">
    <property type="entry name" value="Amidohydro_1"/>
    <property type="match status" value="1"/>
</dbReference>
<dbReference type="InterPro" id="IPR032466">
    <property type="entry name" value="Metal_Hydrolase"/>
</dbReference>
<proteinExistence type="predicted"/>
<accession>A0ABY5AI92</accession>
<dbReference type="RefSeq" id="WP_252673784.1">
    <property type="nucleotide sequence ID" value="NZ_CP099547.1"/>
</dbReference>